<protein>
    <submittedName>
        <fullName evidence="1">L-ribulokinase</fullName>
    </submittedName>
</protein>
<evidence type="ECO:0000313" key="2">
    <source>
        <dbReference type="Proteomes" id="UP000182665"/>
    </source>
</evidence>
<sequence>MKEPVLYEVTPDPEKVKRYKKLFSAYKELHDLHGYKKARIMRNVGKLMEA</sequence>
<accession>A0ABY1H972</accession>
<reference evidence="1 2" key="1">
    <citation type="submission" date="2016-11" db="EMBL/GenBank/DDBJ databases">
        <authorList>
            <person name="Varghese N."/>
            <person name="Submissions S."/>
        </authorList>
    </citation>
    <scope>NUCLEOTIDE SEQUENCE [LARGE SCALE GENOMIC DNA]</scope>
    <source>
        <strain evidence="1 2">NFIX07</strain>
    </source>
</reference>
<gene>
    <name evidence="1" type="ORF">SAMN03097721_02390</name>
</gene>
<organism evidence="1 2">
    <name type="scientific">Staphylococcus pasteuri</name>
    <dbReference type="NCBI Taxonomy" id="45972"/>
    <lineage>
        <taxon>Bacteria</taxon>
        <taxon>Bacillati</taxon>
        <taxon>Bacillota</taxon>
        <taxon>Bacilli</taxon>
        <taxon>Bacillales</taxon>
        <taxon>Staphylococcaceae</taxon>
        <taxon>Staphylococcus</taxon>
    </lineage>
</organism>
<comment type="caution">
    <text evidence="1">The sequence shown here is derived from an EMBL/GenBank/DDBJ whole genome shotgun (WGS) entry which is preliminary data.</text>
</comment>
<keyword evidence="2" id="KW-1185">Reference proteome</keyword>
<dbReference type="Proteomes" id="UP000182665">
    <property type="component" value="Unassembled WGS sequence"/>
</dbReference>
<dbReference type="EMBL" id="FPKT01000010">
    <property type="protein sequence ID" value="SFZ78706.1"/>
    <property type="molecule type" value="Genomic_DNA"/>
</dbReference>
<name>A0ABY1H972_9STAP</name>
<evidence type="ECO:0000313" key="1">
    <source>
        <dbReference type="EMBL" id="SFZ78706.1"/>
    </source>
</evidence>
<proteinExistence type="predicted"/>